<dbReference type="RefSeq" id="WP_042489593.1">
    <property type="nucleotide sequence ID" value="NZ_CBCRWT010000046.1"/>
</dbReference>
<dbReference type="Gene3D" id="3.30.429.10">
    <property type="entry name" value="Macrophage Migration Inhibitory Factor"/>
    <property type="match status" value="1"/>
</dbReference>
<dbReference type="EMBL" id="POSK01000002">
    <property type="protein sequence ID" value="PNI05910.1"/>
    <property type="molecule type" value="Genomic_DNA"/>
</dbReference>
<gene>
    <name evidence="2" type="ORF">C1N32_02650</name>
    <name evidence="1" type="ORF">C1O25_20695</name>
    <name evidence="3" type="ORF">DET48_11688</name>
</gene>
<evidence type="ECO:0000313" key="3">
    <source>
        <dbReference type="EMBL" id="RAS62069.1"/>
    </source>
</evidence>
<dbReference type="Proteomes" id="UP000248729">
    <property type="component" value="Unassembled WGS sequence"/>
</dbReference>
<dbReference type="Proteomes" id="UP000236449">
    <property type="component" value="Unassembled WGS sequence"/>
</dbReference>
<dbReference type="EMBL" id="QLTR01000016">
    <property type="protein sequence ID" value="RAS62069.1"/>
    <property type="molecule type" value="Genomic_DNA"/>
</dbReference>
<evidence type="ECO:0000313" key="1">
    <source>
        <dbReference type="EMBL" id="PNH97269.1"/>
    </source>
</evidence>
<dbReference type="OrthoDB" id="5587545at2"/>
<evidence type="ECO:0000313" key="2">
    <source>
        <dbReference type="EMBL" id="PNI05910.1"/>
    </source>
</evidence>
<evidence type="ECO:0000313" key="4">
    <source>
        <dbReference type="Proteomes" id="UP000236449"/>
    </source>
</evidence>
<dbReference type="AlphaFoldDB" id="A0A2J8I5X2"/>
<protein>
    <submittedName>
        <fullName evidence="2">DUF1904 domain-containing protein</fullName>
    </submittedName>
    <submittedName>
        <fullName evidence="3">Uncharacterized protein DUF1904</fullName>
    </submittedName>
</protein>
<comment type="caution">
    <text evidence="2">The sequence shown here is derived from an EMBL/GenBank/DDBJ whole genome shotgun (WGS) entry which is preliminary data.</text>
</comment>
<accession>A0A2J8I5X2</accession>
<dbReference type="EMBL" id="POSM01000045">
    <property type="protein sequence ID" value="PNH97269.1"/>
    <property type="molecule type" value="Genomic_DNA"/>
</dbReference>
<reference evidence="4 5" key="1">
    <citation type="submission" date="2018-01" db="EMBL/GenBank/DDBJ databases">
        <title>Draft genome sequences of six Vibrio diazotrophicus strains isolated from deep-sea sediments of the Baltic Sea.</title>
        <authorList>
            <person name="Castillo D."/>
            <person name="Vandieken V."/>
            <person name="Chiang O."/>
            <person name="Middelboe M."/>
        </authorList>
    </citation>
    <scope>NUCLEOTIDE SEQUENCE [LARGE SCALE GENOMIC DNA]</scope>
    <source>
        <strain evidence="2 4">60.27F</strain>
        <strain evidence="1 5">65.10M</strain>
    </source>
</reference>
<evidence type="ECO:0000313" key="5">
    <source>
        <dbReference type="Proteomes" id="UP000236547"/>
    </source>
</evidence>
<evidence type="ECO:0000313" key="6">
    <source>
        <dbReference type="Proteomes" id="UP000248729"/>
    </source>
</evidence>
<sequence length="110" mass="12506">MPHFRFRAVEPQTVQNLSKPLTDSLQSLMNSPREDFTFEYIYTTFYAEGEVTAAYPFVEVLWFDRGQEVQDKVAAIVTEQVKGIVGQDSNVAVIFTALSPAGYYDNAQHY</sequence>
<dbReference type="GeneID" id="94023762"/>
<dbReference type="InterPro" id="IPR015017">
    <property type="entry name" value="DUF1904"/>
</dbReference>
<dbReference type="InterPro" id="IPR014347">
    <property type="entry name" value="Tautomerase/MIF_sf"/>
</dbReference>
<name>A0A2J8I5X2_VIBDI</name>
<reference evidence="3 6" key="2">
    <citation type="submission" date="2018-06" db="EMBL/GenBank/DDBJ databases">
        <title>Freshwater and sediment microbial communities from various areas in North America, analyzing microbe dynamics in response to fracking.</title>
        <authorList>
            <person name="Lamendella R."/>
        </authorList>
    </citation>
    <scope>NUCLEOTIDE SEQUENCE [LARGE SCALE GENOMIC DNA]</scope>
    <source>
        <strain evidence="3 6">99A</strain>
    </source>
</reference>
<keyword evidence="5" id="KW-1185">Reference proteome</keyword>
<dbReference type="Proteomes" id="UP000236547">
    <property type="component" value="Unassembled WGS sequence"/>
</dbReference>
<organism evidence="2 4">
    <name type="scientific">Vibrio diazotrophicus</name>
    <dbReference type="NCBI Taxonomy" id="685"/>
    <lineage>
        <taxon>Bacteria</taxon>
        <taxon>Pseudomonadati</taxon>
        <taxon>Pseudomonadota</taxon>
        <taxon>Gammaproteobacteria</taxon>
        <taxon>Vibrionales</taxon>
        <taxon>Vibrionaceae</taxon>
        <taxon>Vibrio</taxon>
    </lineage>
</organism>
<proteinExistence type="predicted"/>
<dbReference type="Pfam" id="PF08921">
    <property type="entry name" value="DUF1904"/>
    <property type="match status" value="1"/>
</dbReference>
<dbReference type="SUPFAM" id="SSF55331">
    <property type="entry name" value="Tautomerase/MIF"/>
    <property type="match status" value="1"/>
</dbReference>